<keyword evidence="1" id="KW-1133">Transmembrane helix</keyword>
<sequence length="502" mass="54853">MNAPDVSTAGEDRAPRRLDPRTILIRSLQGSPSLVLGLPVFVAWSRGEGFPLGLLLAGTGLLLTVTLFVSWLRWRAFTYRILPGQLVIAHGLIKRTRRSIPAERIQDVSIKQGLLARLFGLAEVRIETGGGEADEGQLDSVSLSEAHRLRQVLRSIRTHGGVARAEGGEEEAAETLLFRMELPRLVYSGVFRFSMVWIAAIFGLLQYADQALGYGWDRWLEMLGLAEQALQSRLDITVVMGLSGFALAFGLLAGIVRTVLRNFGFELTHAEARFRYRRGLFTRTEVVVAKRQIQLGLVERGAVSGRMGWRAFKVQTLGGGDHVSGRQELAPFARPDELAPIIALAGLPPSEPSRLRSVSPWHIVSGVIGFVATPAVTLLAATAFFPLAGLLLATLPVFLAVALLRRRCHRYGLASTSVQVRRGVLTRRDWTIPYGNVQAVSVTRGPVQRLLGVCTVRIDTAGGRGLNRPHVHDIDEADAAAFVGDLIQRVESFRRGTSLSAT</sequence>
<dbReference type="AlphaFoldDB" id="A0A7W8HYZ6"/>
<protein>
    <submittedName>
        <fullName evidence="3">Putative membrane protein</fullName>
    </submittedName>
</protein>
<evidence type="ECO:0000259" key="2">
    <source>
        <dbReference type="Pfam" id="PF03703"/>
    </source>
</evidence>
<accession>A0A7W8HYZ6</accession>
<feature type="transmembrane region" description="Helical" evidence="1">
    <location>
        <begin position="185"/>
        <end position="208"/>
    </location>
</feature>
<comment type="caution">
    <text evidence="3">The sequence shown here is derived from an EMBL/GenBank/DDBJ whole genome shotgun (WGS) entry which is preliminary data.</text>
</comment>
<evidence type="ECO:0000313" key="3">
    <source>
        <dbReference type="EMBL" id="MBB5292492.1"/>
    </source>
</evidence>
<dbReference type="Pfam" id="PF03703">
    <property type="entry name" value="bPH_2"/>
    <property type="match status" value="2"/>
</dbReference>
<feature type="transmembrane region" description="Helical" evidence="1">
    <location>
        <begin position="236"/>
        <end position="256"/>
    </location>
</feature>
<keyword evidence="4" id="KW-1185">Reference proteome</keyword>
<feature type="domain" description="YdbS-like PH" evidence="2">
    <location>
        <begin position="407"/>
        <end position="482"/>
    </location>
</feature>
<dbReference type="PANTHER" id="PTHR34473">
    <property type="entry name" value="UPF0699 TRANSMEMBRANE PROTEIN YDBS"/>
    <property type="match status" value="1"/>
</dbReference>
<dbReference type="RefSeq" id="WP_183254972.1">
    <property type="nucleotide sequence ID" value="NZ_BAAAFF010000001.1"/>
</dbReference>
<dbReference type="InterPro" id="IPR005182">
    <property type="entry name" value="YdbS-like_PH"/>
</dbReference>
<proteinExistence type="predicted"/>
<evidence type="ECO:0000313" key="4">
    <source>
        <dbReference type="Proteomes" id="UP000566663"/>
    </source>
</evidence>
<dbReference type="EMBL" id="JACHFZ010000004">
    <property type="protein sequence ID" value="MBB5292492.1"/>
    <property type="molecule type" value="Genomic_DNA"/>
</dbReference>
<gene>
    <name evidence="3" type="ORF">HNQ67_002016</name>
</gene>
<keyword evidence="1" id="KW-0472">Membrane</keyword>
<organism evidence="3 4">
    <name type="scientific">Brevundimonas basaltis</name>
    <dbReference type="NCBI Taxonomy" id="472166"/>
    <lineage>
        <taxon>Bacteria</taxon>
        <taxon>Pseudomonadati</taxon>
        <taxon>Pseudomonadota</taxon>
        <taxon>Alphaproteobacteria</taxon>
        <taxon>Caulobacterales</taxon>
        <taxon>Caulobacteraceae</taxon>
        <taxon>Brevundimonas</taxon>
    </lineage>
</organism>
<dbReference type="PIRSF" id="PIRSF026631">
    <property type="entry name" value="UCP026631"/>
    <property type="match status" value="1"/>
</dbReference>
<reference evidence="3 4" key="1">
    <citation type="submission" date="2020-08" db="EMBL/GenBank/DDBJ databases">
        <title>Genomic Encyclopedia of Type Strains, Phase IV (KMG-IV): sequencing the most valuable type-strain genomes for metagenomic binning, comparative biology and taxonomic classification.</title>
        <authorList>
            <person name="Goeker M."/>
        </authorList>
    </citation>
    <scope>NUCLEOTIDE SEQUENCE [LARGE SCALE GENOMIC DNA]</scope>
    <source>
        <strain evidence="3 4">DSM 25335</strain>
    </source>
</reference>
<dbReference type="Proteomes" id="UP000566663">
    <property type="component" value="Unassembled WGS sequence"/>
</dbReference>
<feature type="transmembrane region" description="Helical" evidence="1">
    <location>
        <begin position="387"/>
        <end position="404"/>
    </location>
</feature>
<feature type="domain" description="YdbS-like PH" evidence="2">
    <location>
        <begin position="74"/>
        <end position="151"/>
    </location>
</feature>
<feature type="transmembrane region" description="Helical" evidence="1">
    <location>
        <begin position="361"/>
        <end position="381"/>
    </location>
</feature>
<keyword evidence="1" id="KW-0812">Transmembrane</keyword>
<dbReference type="PANTHER" id="PTHR34473:SF2">
    <property type="entry name" value="UPF0699 TRANSMEMBRANE PROTEIN YDBT"/>
    <property type="match status" value="1"/>
</dbReference>
<name>A0A7W8HYZ6_9CAUL</name>
<evidence type="ECO:0000256" key="1">
    <source>
        <dbReference type="SAM" id="Phobius"/>
    </source>
</evidence>
<feature type="transmembrane region" description="Helical" evidence="1">
    <location>
        <begin position="23"/>
        <end position="44"/>
    </location>
</feature>
<dbReference type="InterPro" id="IPR014529">
    <property type="entry name" value="UCP026631"/>
</dbReference>
<feature type="transmembrane region" description="Helical" evidence="1">
    <location>
        <begin position="50"/>
        <end position="72"/>
    </location>
</feature>